<evidence type="ECO:0000313" key="8">
    <source>
        <dbReference type="EMBL" id="UYG51578.1"/>
    </source>
</evidence>
<protein>
    <submittedName>
        <fullName evidence="8">GlsB/YeaQ/YmgE family stress response membrane protein</fullName>
    </submittedName>
</protein>
<dbReference type="InterPro" id="IPR007341">
    <property type="entry name" value="Transgly_assoc"/>
</dbReference>
<evidence type="ECO:0000256" key="7">
    <source>
        <dbReference type="SAM" id="Phobius"/>
    </source>
</evidence>
<keyword evidence="6 7" id="KW-0472">Membrane</keyword>
<evidence type="ECO:0000256" key="6">
    <source>
        <dbReference type="ARBA" id="ARBA00023136"/>
    </source>
</evidence>
<evidence type="ECO:0000256" key="5">
    <source>
        <dbReference type="ARBA" id="ARBA00022989"/>
    </source>
</evidence>
<dbReference type="Pfam" id="PF04226">
    <property type="entry name" value="Transgly_assoc"/>
    <property type="match status" value="1"/>
</dbReference>
<keyword evidence="5 7" id="KW-1133">Transmembrane helix</keyword>
<comment type="similarity">
    <text evidence="2">Belongs to the UPF0410 family.</text>
</comment>
<keyword evidence="9" id="KW-1185">Reference proteome</keyword>
<organism evidence="8 9">
    <name type="scientific">Comamonas endophytica</name>
    <dbReference type="NCBI Taxonomy" id="2949090"/>
    <lineage>
        <taxon>Bacteria</taxon>
        <taxon>Pseudomonadati</taxon>
        <taxon>Pseudomonadota</taxon>
        <taxon>Betaproteobacteria</taxon>
        <taxon>Burkholderiales</taxon>
        <taxon>Comamonadaceae</taxon>
        <taxon>Comamonas</taxon>
    </lineage>
</organism>
<evidence type="ECO:0000256" key="2">
    <source>
        <dbReference type="ARBA" id="ARBA00011006"/>
    </source>
</evidence>
<name>A0ABY6G9L9_9BURK</name>
<keyword evidence="3" id="KW-1003">Cell membrane</keyword>
<proteinExistence type="inferred from homology"/>
<evidence type="ECO:0000313" key="9">
    <source>
        <dbReference type="Proteomes" id="UP001162800"/>
    </source>
</evidence>
<accession>A0ABY6G9L9</accession>
<feature type="transmembrane region" description="Helical" evidence="7">
    <location>
        <begin position="30"/>
        <end position="53"/>
    </location>
</feature>
<evidence type="ECO:0000256" key="3">
    <source>
        <dbReference type="ARBA" id="ARBA00022475"/>
    </source>
</evidence>
<dbReference type="Proteomes" id="UP001162800">
    <property type="component" value="Chromosome"/>
</dbReference>
<gene>
    <name evidence="8" type="ORF">M9799_16235</name>
</gene>
<evidence type="ECO:0000256" key="4">
    <source>
        <dbReference type="ARBA" id="ARBA00022692"/>
    </source>
</evidence>
<feature type="transmembrane region" description="Helical" evidence="7">
    <location>
        <begin position="60"/>
        <end position="79"/>
    </location>
</feature>
<dbReference type="RefSeq" id="WP_231042349.1">
    <property type="nucleotide sequence ID" value="NZ_CP106881.1"/>
</dbReference>
<sequence>MFSLLGTLIVGLIVGLIARAIKPGDDSLGWIMTILLGIAGAFLASYIGVALGWYQQGDAAGWIASVLGAIVLLVIYQFVRGKTSGR</sequence>
<dbReference type="PANTHER" id="PTHR33884:SF7">
    <property type="entry name" value="BSL8023 PROTEIN"/>
    <property type="match status" value="1"/>
</dbReference>
<comment type="subcellular location">
    <subcellularLocation>
        <location evidence="1">Cell membrane</location>
        <topology evidence="1">Multi-pass membrane protein</topology>
    </subcellularLocation>
</comment>
<evidence type="ECO:0000256" key="1">
    <source>
        <dbReference type="ARBA" id="ARBA00004651"/>
    </source>
</evidence>
<dbReference type="PANTHER" id="PTHR33884">
    <property type="entry name" value="UPF0410 PROTEIN YMGE"/>
    <property type="match status" value="1"/>
</dbReference>
<dbReference type="EMBL" id="CP106881">
    <property type="protein sequence ID" value="UYG51578.1"/>
    <property type="molecule type" value="Genomic_DNA"/>
</dbReference>
<keyword evidence="4 7" id="KW-0812">Transmembrane</keyword>
<reference evidence="8" key="1">
    <citation type="submission" date="2022-09" db="EMBL/GenBank/DDBJ databases">
        <title>The complete genome of Acidovorax sp. 5MLIR.</title>
        <authorList>
            <person name="Liu L."/>
            <person name="Yue J."/>
            <person name="Yang F."/>
            <person name="Yuan J."/>
            <person name="Li L."/>
        </authorList>
    </citation>
    <scope>NUCLEOTIDE SEQUENCE</scope>
    <source>
        <strain evidence="8">5MLIR</strain>
    </source>
</reference>